<dbReference type="Proteomes" id="UP000091897">
    <property type="component" value="Chromosome"/>
</dbReference>
<accession>A0ABN4QW42</accession>
<protein>
    <submittedName>
        <fullName evidence="2">Uncharacterized protein</fullName>
    </submittedName>
</protein>
<name>A0ABN4QW42_9BORD</name>
<reference evidence="2 3" key="1">
    <citation type="submission" date="2016-06" db="EMBL/GenBank/DDBJ databases">
        <title>Complete genome sequences of Bordetella bronchialis and Bordetella flabilis.</title>
        <authorList>
            <person name="LiPuma J.J."/>
            <person name="Spilker T."/>
        </authorList>
    </citation>
    <scope>NUCLEOTIDE SEQUENCE [LARGE SCALE GENOMIC DNA]</scope>
    <source>
        <strain evidence="2 3">AU3182</strain>
    </source>
</reference>
<evidence type="ECO:0000313" key="2">
    <source>
        <dbReference type="EMBL" id="ANN65228.1"/>
    </source>
</evidence>
<evidence type="ECO:0000256" key="1">
    <source>
        <dbReference type="SAM" id="MobiDB-lite"/>
    </source>
</evidence>
<proteinExistence type="predicted"/>
<organism evidence="2 3">
    <name type="scientific">Bordetella bronchialis</name>
    <dbReference type="NCBI Taxonomy" id="463025"/>
    <lineage>
        <taxon>Bacteria</taxon>
        <taxon>Pseudomonadati</taxon>
        <taxon>Pseudomonadota</taxon>
        <taxon>Betaproteobacteria</taxon>
        <taxon>Burkholderiales</taxon>
        <taxon>Alcaligenaceae</taxon>
        <taxon>Bordetella</taxon>
    </lineage>
</organism>
<dbReference type="EMBL" id="CP016170">
    <property type="protein sequence ID" value="ANN65228.1"/>
    <property type="molecule type" value="Genomic_DNA"/>
</dbReference>
<feature type="region of interest" description="Disordered" evidence="1">
    <location>
        <begin position="361"/>
        <end position="383"/>
    </location>
</feature>
<gene>
    <name evidence="2" type="ORF">BAU06_01920</name>
</gene>
<evidence type="ECO:0000313" key="3">
    <source>
        <dbReference type="Proteomes" id="UP000091897"/>
    </source>
</evidence>
<keyword evidence="3" id="KW-1185">Reference proteome</keyword>
<sequence>MDGNAGAGLRHAAANGAMLTRPMRDLLQGLKPMHPPAPALGAPVALRPGVDVVHPRPQSAPALLESAVGDIRPGTLPERAVRQDDMAPMPAPVPDTGGCAAPLRRGVASLVGAIGLACDAVYQGVNAAGRKCRDVYRFIHDKCTSVGRKSSDTPVALLIADVARLMRNQEVLDALGRIAQPGMTYQKLRYMAEQRGFRIAEDAAGRGFDAPLGTTSDSLTRRLVSSLQNSDDPWRILRGHAGLQDTCPELAIARERYLAYRDAHYPDFDAIHRRMQQFSDLRPLEEMKALVESRRAASEANGDVFDADAYIQDNILNPGNPYPITGRQLRDDVLRLQKCMPDLAGFLQGLDLADCRAEYRRRQREPGATGSPAQAAGIGMQES</sequence>